<dbReference type="CDD" id="cd07725">
    <property type="entry name" value="TTHA1429-like_MBL-fold"/>
    <property type="match status" value="1"/>
</dbReference>
<proteinExistence type="predicted"/>
<gene>
    <name evidence="2" type="ORF">SAMN06264849_10957</name>
</gene>
<dbReference type="EMBL" id="FXTI01000009">
    <property type="protein sequence ID" value="SMO83216.1"/>
    <property type="molecule type" value="Genomic_DNA"/>
</dbReference>
<dbReference type="Gene3D" id="3.60.15.10">
    <property type="entry name" value="Ribonuclease Z/Hydroxyacylglutathione hydrolase-like"/>
    <property type="match status" value="1"/>
</dbReference>
<dbReference type="PANTHER" id="PTHR23131:SF4">
    <property type="entry name" value="METALLO-BETA-LACTAMASE SUPERFAMILY POTEIN"/>
    <property type="match status" value="1"/>
</dbReference>
<feature type="domain" description="Metallo-beta-lactamase" evidence="1">
    <location>
        <begin position="20"/>
        <end position="233"/>
    </location>
</feature>
<dbReference type="InterPro" id="IPR001279">
    <property type="entry name" value="Metallo-B-lactamas"/>
</dbReference>
<reference evidence="2 3" key="1">
    <citation type="submission" date="2017-05" db="EMBL/GenBank/DDBJ databases">
        <authorList>
            <person name="Varghese N."/>
            <person name="Submissions S."/>
        </authorList>
    </citation>
    <scope>NUCLEOTIDE SEQUENCE [LARGE SCALE GENOMIC DNA]</scope>
    <source>
        <strain evidence="2 3">DSM 45474</strain>
    </source>
</reference>
<dbReference type="SMART" id="SM00849">
    <property type="entry name" value="Lactamase_B"/>
    <property type="match status" value="1"/>
</dbReference>
<dbReference type="Pfam" id="PF00753">
    <property type="entry name" value="Lactamase_B"/>
    <property type="match status" value="1"/>
</dbReference>
<dbReference type="AlphaFoldDB" id="A0A521EH30"/>
<accession>A0A521EH30</accession>
<evidence type="ECO:0000259" key="1">
    <source>
        <dbReference type="SMART" id="SM00849"/>
    </source>
</evidence>
<dbReference type="InterPro" id="IPR050662">
    <property type="entry name" value="Sec-metab_biosynth-thioest"/>
</dbReference>
<dbReference type="Gene3D" id="1.10.10.10">
    <property type="entry name" value="Winged helix-like DNA-binding domain superfamily/Winged helix DNA-binding domain"/>
    <property type="match status" value="1"/>
</dbReference>
<dbReference type="SUPFAM" id="SSF56281">
    <property type="entry name" value="Metallo-hydrolase/oxidoreductase"/>
    <property type="match status" value="1"/>
</dbReference>
<keyword evidence="3" id="KW-1185">Reference proteome</keyword>
<dbReference type="InterPro" id="IPR048933">
    <property type="entry name" value="B_lactamase-like_C"/>
</dbReference>
<organism evidence="2 3">
    <name type="scientific">Melghirimyces algeriensis</name>
    <dbReference type="NCBI Taxonomy" id="910412"/>
    <lineage>
        <taxon>Bacteria</taxon>
        <taxon>Bacillati</taxon>
        <taxon>Bacillota</taxon>
        <taxon>Bacilli</taxon>
        <taxon>Bacillales</taxon>
        <taxon>Thermoactinomycetaceae</taxon>
        <taxon>Melghirimyces</taxon>
    </lineage>
</organism>
<dbReference type="Proteomes" id="UP000315636">
    <property type="component" value="Unassembled WGS sequence"/>
</dbReference>
<name>A0A521EH30_9BACL</name>
<dbReference type="InterPro" id="IPR036388">
    <property type="entry name" value="WH-like_DNA-bd_sf"/>
</dbReference>
<protein>
    <submittedName>
        <fullName evidence="2">Glyoxylase, beta-lactamase superfamily II</fullName>
    </submittedName>
</protein>
<dbReference type="InterPro" id="IPR036866">
    <property type="entry name" value="RibonucZ/Hydroxyglut_hydro"/>
</dbReference>
<dbReference type="Pfam" id="PF21221">
    <property type="entry name" value="B_lactamase-like_C"/>
    <property type="match status" value="1"/>
</dbReference>
<sequence>MNRWNDIIEVPLPLPFPLKIIKSYVVKGSTGYTIIDTGLHYEDSLNTWEEAKESIGFTWSDVEQIVLTHYHPDHYGLAGWMQNQTGAPVKVSQTDFEQASLFWAKDSDQPEKMAQFFSEHGLSSEWAKEIPGHLRAFTKWVEPHPEPQFIEGGQTIFLGDREYQILHTPGHADGHLSFYDPKRGWLIGGDFLLPRITPNISLWPGCDPNPLHTYLTTLDQMDQLPVKKVFPSHGEAFGNYHERIEALKRHHRERLEQMKGWTEGNGLTAVDICYQIFGKNMSIHNLRFALSETLAHLEYLRIRGELVCEKVQGTWRYKRV</sequence>
<evidence type="ECO:0000313" key="2">
    <source>
        <dbReference type="EMBL" id="SMO83216.1"/>
    </source>
</evidence>
<dbReference type="RefSeq" id="WP_185956284.1">
    <property type="nucleotide sequence ID" value="NZ_FXTI01000009.1"/>
</dbReference>
<dbReference type="PANTHER" id="PTHR23131">
    <property type="entry name" value="ENDORIBONUCLEASE LACTB2"/>
    <property type="match status" value="1"/>
</dbReference>
<evidence type="ECO:0000313" key="3">
    <source>
        <dbReference type="Proteomes" id="UP000315636"/>
    </source>
</evidence>